<feature type="signal peptide" evidence="1">
    <location>
        <begin position="1"/>
        <end position="17"/>
    </location>
</feature>
<dbReference type="AlphaFoldDB" id="A0A835H4G7"/>
<sequence>MLIVFGIVLYFLKWSFNKLNLIDQACCGLRIATISKESLPGFLIFKDGRCGLLTGHAELLKVSRLIYSTERVLVVPLSRPMKIHNIRLEGGVAKALLHHIEKHSYDAVSSSCLEQYTVEKLTVTR</sequence>
<keyword evidence="1" id="KW-0732">Signal</keyword>
<evidence type="ECO:0000256" key="1">
    <source>
        <dbReference type="SAM" id="SignalP"/>
    </source>
</evidence>
<organism evidence="2 3">
    <name type="scientific">Coptis chinensis</name>
    <dbReference type="NCBI Taxonomy" id="261450"/>
    <lineage>
        <taxon>Eukaryota</taxon>
        <taxon>Viridiplantae</taxon>
        <taxon>Streptophyta</taxon>
        <taxon>Embryophyta</taxon>
        <taxon>Tracheophyta</taxon>
        <taxon>Spermatophyta</taxon>
        <taxon>Magnoliopsida</taxon>
        <taxon>Ranunculales</taxon>
        <taxon>Ranunculaceae</taxon>
        <taxon>Coptidoideae</taxon>
        <taxon>Coptis</taxon>
    </lineage>
</organism>
<evidence type="ECO:0000313" key="2">
    <source>
        <dbReference type="EMBL" id="KAF9591408.1"/>
    </source>
</evidence>
<dbReference type="EMBL" id="JADFTS010000008">
    <property type="protein sequence ID" value="KAF9591408.1"/>
    <property type="molecule type" value="Genomic_DNA"/>
</dbReference>
<proteinExistence type="predicted"/>
<protein>
    <submittedName>
        <fullName evidence="2">Uncharacterized protein</fullName>
    </submittedName>
</protein>
<comment type="caution">
    <text evidence="2">The sequence shown here is derived from an EMBL/GenBank/DDBJ whole genome shotgun (WGS) entry which is preliminary data.</text>
</comment>
<reference evidence="2 3" key="1">
    <citation type="submission" date="2020-10" db="EMBL/GenBank/DDBJ databases">
        <title>The Coptis chinensis genome and diversification of protoberbering-type alkaloids.</title>
        <authorList>
            <person name="Wang B."/>
            <person name="Shu S."/>
            <person name="Song C."/>
            <person name="Liu Y."/>
        </authorList>
    </citation>
    <scope>NUCLEOTIDE SEQUENCE [LARGE SCALE GENOMIC DNA]</scope>
    <source>
        <strain evidence="2">HL-2020</strain>
        <tissue evidence="2">Leaf</tissue>
    </source>
</reference>
<keyword evidence="3" id="KW-1185">Reference proteome</keyword>
<gene>
    <name evidence="2" type="ORF">IFM89_004106</name>
</gene>
<dbReference type="Proteomes" id="UP000631114">
    <property type="component" value="Unassembled WGS sequence"/>
</dbReference>
<evidence type="ECO:0000313" key="3">
    <source>
        <dbReference type="Proteomes" id="UP000631114"/>
    </source>
</evidence>
<name>A0A835H4G7_9MAGN</name>
<accession>A0A835H4G7</accession>
<feature type="chain" id="PRO_5032423312" evidence="1">
    <location>
        <begin position="18"/>
        <end position="125"/>
    </location>
</feature>